<organism evidence="1 2">
    <name type="scientific">Candidatus Vampirococcus lugosii</name>
    <dbReference type="NCBI Taxonomy" id="2789015"/>
    <lineage>
        <taxon>Bacteria</taxon>
        <taxon>Candidatus Absconditibacteriota</taxon>
        <taxon>Vampirococcus</taxon>
    </lineage>
</organism>
<keyword evidence="2" id="KW-1185">Reference proteome</keyword>
<dbReference type="EMBL" id="JAEDAM010000091">
    <property type="protein sequence ID" value="MBS8122411.1"/>
    <property type="molecule type" value="Genomic_DNA"/>
</dbReference>
<reference evidence="1 2" key="1">
    <citation type="journal article" date="2021" name="Nat. Commun.">
        <title>Reductive evolution and unique predatory mode in the CPR bacterium Vampirococcus lugosii.</title>
        <authorList>
            <person name="Moreira D."/>
            <person name="Zivanovic Y."/>
            <person name="Lopez-Archilla A.I."/>
            <person name="Iniesto M."/>
            <person name="Lopez-Garcia P."/>
        </authorList>
    </citation>
    <scope>NUCLEOTIDE SEQUENCE [LARGE SCALE GENOMIC DNA]</scope>
    <source>
        <strain evidence="1">Chiprana</strain>
    </source>
</reference>
<accession>A0ABS5QMI1</accession>
<name>A0ABS5QMI1_9BACT</name>
<dbReference type="Proteomes" id="UP000680365">
    <property type="component" value="Unassembled WGS sequence"/>
</dbReference>
<proteinExistence type="predicted"/>
<dbReference type="RefSeq" id="WP_213349841.1">
    <property type="nucleotide sequence ID" value="NZ_JAEDAM010000091.1"/>
</dbReference>
<sequence>MDSVSENIKEEGKINKLSKIKHGSQNSMIDILNICDIKKLSTNDFLSYLSRLNGKYNSELLEHIDKRFYKLVSNFFNNLEDILSIELFDIDSIFEYQEINNYLESISELGIDISKFFNEIEKINNIIFLSSNLGFIFNVFLNEPSEFNYNYLINAIQEGKNKGIDFFDIRLIFIKLKTKIDFISKKSKFGNKYYNEYFGFCKTINSLINEKKYTKKIRDKYDILNYLDKLYLIVLKYTLYNHIEENYINSIQLSYIWNSSDMIFDKLKEKGLYKKGININDLENILLIEKKRVYVEYLTDKIETLKEEISIFGMNNFLSQIDCLEKNLNIYKINDDLYKNINILLNSFKFILILISYYNIFDEEGIDISKYNLDDEKLNEFKYLKNMFKNNFESFCQGFIDIKNIGKNSLDINDLLLKTQNGFIQSSSEKDIIDLINLSYEIIRIKSSLDNIKVN</sequence>
<evidence type="ECO:0000313" key="2">
    <source>
        <dbReference type="Proteomes" id="UP000680365"/>
    </source>
</evidence>
<protein>
    <submittedName>
        <fullName evidence="1">Uncharacterized protein</fullName>
    </submittedName>
</protein>
<gene>
    <name evidence="1" type="ORF">VAMP_473n14</name>
</gene>
<evidence type="ECO:0000313" key="1">
    <source>
        <dbReference type="EMBL" id="MBS8122411.1"/>
    </source>
</evidence>
<comment type="caution">
    <text evidence="1">The sequence shown here is derived from an EMBL/GenBank/DDBJ whole genome shotgun (WGS) entry which is preliminary data.</text>
</comment>